<evidence type="ECO:0000256" key="2">
    <source>
        <dbReference type="ARBA" id="ARBA00022679"/>
    </source>
</evidence>
<dbReference type="Gene3D" id="3.90.1150.10">
    <property type="entry name" value="Aspartate Aminotransferase, domain 1"/>
    <property type="match status" value="1"/>
</dbReference>
<dbReference type="EMBL" id="FOOH01000004">
    <property type="protein sequence ID" value="SFF68766.1"/>
    <property type="molecule type" value="Genomic_DNA"/>
</dbReference>
<dbReference type="GO" id="GO:0009102">
    <property type="term" value="P:biotin biosynthetic process"/>
    <property type="evidence" value="ECO:0007669"/>
    <property type="project" value="TreeGrafter"/>
</dbReference>
<evidence type="ECO:0000313" key="6">
    <source>
        <dbReference type="EMBL" id="SFF68766.1"/>
    </source>
</evidence>
<dbReference type="PANTHER" id="PTHR13693:SF100">
    <property type="entry name" value="8-AMINO-7-OXONONANOATE SYNTHASE"/>
    <property type="match status" value="1"/>
</dbReference>
<feature type="domain" description="BioF2-like acetyltransferase" evidence="5">
    <location>
        <begin position="633"/>
        <end position="772"/>
    </location>
</feature>
<keyword evidence="3" id="KW-0663">Pyridoxal phosphate</keyword>
<dbReference type="InterPro" id="IPR038740">
    <property type="entry name" value="BioF2-like_GNAT_dom"/>
</dbReference>
<evidence type="ECO:0000313" key="7">
    <source>
        <dbReference type="Proteomes" id="UP000199116"/>
    </source>
</evidence>
<organism evidence="6 7">
    <name type="scientific">Salegentibacter agarivorans</name>
    <dbReference type="NCBI Taxonomy" id="345907"/>
    <lineage>
        <taxon>Bacteria</taxon>
        <taxon>Pseudomonadati</taxon>
        <taxon>Bacteroidota</taxon>
        <taxon>Flavobacteriia</taxon>
        <taxon>Flavobacteriales</taxon>
        <taxon>Flavobacteriaceae</taxon>
        <taxon>Salegentibacter</taxon>
    </lineage>
</organism>
<dbReference type="InterPro" id="IPR004839">
    <property type="entry name" value="Aminotransferase_I/II_large"/>
</dbReference>
<dbReference type="Pfam" id="PF13480">
    <property type="entry name" value="Acetyltransf_6"/>
    <property type="match status" value="1"/>
</dbReference>
<dbReference type="Gene3D" id="3.40.640.10">
    <property type="entry name" value="Type I PLP-dependent aspartate aminotransferase-like (Major domain)"/>
    <property type="match status" value="1"/>
</dbReference>
<dbReference type="RefSeq" id="WP_093303255.1">
    <property type="nucleotide sequence ID" value="NZ_FOOH01000004.1"/>
</dbReference>
<dbReference type="Pfam" id="PF00155">
    <property type="entry name" value="Aminotran_1_2"/>
    <property type="match status" value="1"/>
</dbReference>
<dbReference type="InterPro" id="IPR015421">
    <property type="entry name" value="PyrdxlP-dep_Trfase_major"/>
</dbReference>
<evidence type="ECO:0000259" key="5">
    <source>
        <dbReference type="Pfam" id="PF13480"/>
    </source>
</evidence>
<reference evidence="7" key="1">
    <citation type="submission" date="2016-10" db="EMBL/GenBank/DDBJ databases">
        <authorList>
            <person name="Varghese N."/>
            <person name="Submissions S."/>
        </authorList>
    </citation>
    <scope>NUCLEOTIDE SEQUENCE [LARGE SCALE GENOMIC DNA]</scope>
    <source>
        <strain evidence="7">DSM 23515</strain>
    </source>
</reference>
<dbReference type="AlphaFoldDB" id="A0A1I2KV33"/>
<feature type="domain" description="Aminotransferase class I/classII large" evidence="4">
    <location>
        <begin position="55"/>
        <end position="383"/>
    </location>
</feature>
<dbReference type="InterPro" id="IPR050087">
    <property type="entry name" value="AON_synthase_class-II"/>
</dbReference>
<keyword evidence="2" id="KW-0808">Transferase</keyword>
<sequence length="807" mass="92154">MAKIKHNNFLDTVDEVITNAKEAGVVHLHAEGRKLNGRKITINGKSSYHFGTTGYLGLEQDERLKAAAIDAIRQYGTQFPLSKTYISHPLYAPLEEKLFQMYQHPILITKNSTLGHLAVIPTAVRDNDAVILDHQVHWSVQSATEILKSRGIPVRMIRHSNMDMLEHYIKEYSNKADKIWYMADGVYSMYGDYAPLNDLMALARKYPQLHLYIDDVHGMSWKGKHGSGYVMSELRELPQNILLFGTLSKTFGASGAVLVCPDEKLHKKIKNFGGPLTFSAQLEPASVAAATASADIHLSPEIYELQADLEGKIRYFNQLLESSDLPLIHRNSSPVFYIGTGLPATGYNFVNKMMNAGFFVNLGLFPAVPVKNTGVRITISRHNELGDIKALVDAMDYHFSKALEQTHTDLPSIYKAFGMPNPGLPNEKFAEKTNTNLHLTYTKSIKELDKKSWNKCFLGKGTFDWDGLSFLEHVFSNNNLPEHNWNFHYILIKDNRDKIILAAHMTSALLKNDMLSNAATSKAIEDVRKQDPYYMTDIVLSMGSVFSEGDHLYVDMGHSQLVNTMRLFLEQLEEIKQQVKAKLIILRDFNKNNDLNSFFYEQGFIAIDMPDSCEISSIHWSNEEQYISTLSKRSRKHFRKDVKAFENYFKTRIVCLPTSEEIDKYYELFEEVWSHNLGINTFKFPKKLFSEMAKSPKWDFLVLYLRPNRTNASEKVVGVMFVTRSGNTFIPSLVGMDYKYNEEFNIYRQLLYQTIKTAGILKFEKINFGFSASFEKKKLGASLTPKIAYIQADDNFSLEALDWLRKE</sequence>
<comment type="cofactor">
    <cofactor evidence="1">
        <name>pyridoxal 5'-phosphate</name>
        <dbReference type="ChEBI" id="CHEBI:597326"/>
    </cofactor>
</comment>
<dbReference type="GO" id="GO:0030170">
    <property type="term" value="F:pyridoxal phosphate binding"/>
    <property type="evidence" value="ECO:0007669"/>
    <property type="project" value="InterPro"/>
</dbReference>
<evidence type="ECO:0000256" key="1">
    <source>
        <dbReference type="ARBA" id="ARBA00001933"/>
    </source>
</evidence>
<dbReference type="InterPro" id="IPR016181">
    <property type="entry name" value="Acyl_CoA_acyltransferase"/>
</dbReference>
<dbReference type="GO" id="GO:0008710">
    <property type="term" value="F:8-amino-7-oxononanoate synthase activity"/>
    <property type="evidence" value="ECO:0007669"/>
    <property type="project" value="TreeGrafter"/>
</dbReference>
<evidence type="ECO:0000256" key="3">
    <source>
        <dbReference type="ARBA" id="ARBA00022898"/>
    </source>
</evidence>
<dbReference type="InterPro" id="IPR015424">
    <property type="entry name" value="PyrdxlP-dep_Trfase"/>
</dbReference>
<gene>
    <name evidence="6" type="ORF">SAMN04488033_104114</name>
</gene>
<protein>
    <submittedName>
        <fullName evidence="6">7-keto-8-aminopelargonate synthetase</fullName>
    </submittedName>
</protein>
<dbReference type="Proteomes" id="UP000199116">
    <property type="component" value="Unassembled WGS sequence"/>
</dbReference>
<proteinExistence type="predicted"/>
<dbReference type="SUPFAM" id="SSF55729">
    <property type="entry name" value="Acyl-CoA N-acyltransferases (Nat)"/>
    <property type="match status" value="1"/>
</dbReference>
<evidence type="ECO:0000259" key="4">
    <source>
        <dbReference type="Pfam" id="PF00155"/>
    </source>
</evidence>
<dbReference type="SUPFAM" id="SSF53383">
    <property type="entry name" value="PLP-dependent transferases"/>
    <property type="match status" value="1"/>
</dbReference>
<dbReference type="InterPro" id="IPR015422">
    <property type="entry name" value="PyrdxlP-dep_Trfase_small"/>
</dbReference>
<dbReference type="PANTHER" id="PTHR13693">
    <property type="entry name" value="CLASS II AMINOTRANSFERASE/8-AMINO-7-OXONONANOATE SYNTHASE"/>
    <property type="match status" value="1"/>
</dbReference>
<name>A0A1I2KV33_9FLAO</name>
<keyword evidence="7" id="KW-1185">Reference proteome</keyword>
<accession>A0A1I2KV33</accession>